<evidence type="ECO:0008006" key="4">
    <source>
        <dbReference type="Google" id="ProtNLM"/>
    </source>
</evidence>
<keyword evidence="1" id="KW-0472">Membrane</keyword>
<evidence type="ECO:0000313" key="3">
    <source>
        <dbReference type="Proteomes" id="UP000243745"/>
    </source>
</evidence>
<sequence>MPRLKIVTALSIIVVPLVVLYVFLFVLPGMTSAGSGSVLDRKFSTVNADNNVVDKPYIDESYLSEAGRNQLAYQQMNAAKGDVYYHDLSIREKINKNTEFYQVEASDPDELREKIVMFAPENASTGKKSVTKVTYGVDWSLDTRQEEGECKFYGANIVTNVTMMVPQWVGMENQPDEVKEQWGTFLTSVSNYEATHNQIMIEVSKEIANRIRFIPKQSLCSDLVEKVNNIGNSGLELAKEKMRRYRYETAGGRYFGVRMPAFARRDYVESVETE</sequence>
<dbReference type="OrthoDB" id="7061305at2"/>
<evidence type="ECO:0000313" key="2">
    <source>
        <dbReference type="EMBL" id="SFP45652.1"/>
    </source>
</evidence>
<proteinExistence type="predicted"/>
<dbReference type="AlphaFoldDB" id="A0A662ZIQ9"/>
<dbReference type="Pfam" id="PF06037">
    <property type="entry name" value="DUF922"/>
    <property type="match status" value="1"/>
</dbReference>
<organism evidence="2 3">
    <name type="scientific">Ruminobacter amylophilus</name>
    <dbReference type="NCBI Taxonomy" id="867"/>
    <lineage>
        <taxon>Bacteria</taxon>
        <taxon>Pseudomonadati</taxon>
        <taxon>Pseudomonadota</taxon>
        <taxon>Gammaproteobacteria</taxon>
        <taxon>Aeromonadales</taxon>
        <taxon>Succinivibrionaceae</taxon>
        <taxon>Ruminobacter</taxon>
    </lineage>
</organism>
<gene>
    <name evidence="2" type="ORF">SAMN02910344_01437</name>
</gene>
<reference evidence="2 3" key="1">
    <citation type="submission" date="2016-10" db="EMBL/GenBank/DDBJ databases">
        <authorList>
            <person name="Varghese N."/>
            <person name="Submissions S."/>
        </authorList>
    </citation>
    <scope>NUCLEOTIDE SEQUENCE [LARGE SCALE GENOMIC DNA]</scope>
    <source>
        <strain evidence="2 3">DSM 1361</strain>
    </source>
</reference>
<protein>
    <recommendedName>
        <fullName evidence="4">DUF922 domain-containing protein</fullName>
    </recommendedName>
</protein>
<keyword evidence="1" id="KW-1133">Transmembrane helix</keyword>
<keyword evidence="3" id="KW-1185">Reference proteome</keyword>
<feature type="transmembrane region" description="Helical" evidence="1">
    <location>
        <begin position="6"/>
        <end position="27"/>
    </location>
</feature>
<dbReference type="RefSeq" id="WP_031578629.1">
    <property type="nucleotide sequence ID" value="NZ_FOXF01000025.1"/>
</dbReference>
<keyword evidence="1" id="KW-0812">Transmembrane</keyword>
<dbReference type="InterPro" id="IPR010321">
    <property type="entry name" value="DUF922"/>
</dbReference>
<accession>A0A662ZIQ9</accession>
<name>A0A662ZIQ9_9GAMM</name>
<dbReference type="Proteomes" id="UP000243745">
    <property type="component" value="Unassembled WGS sequence"/>
</dbReference>
<evidence type="ECO:0000256" key="1">
    <source>
        <dbReference type="SAM" id="Phobius"/>
    </source>
</evidence>
<dbReference type="EMBL" id="FOXF01000025">
    <property type="protein sequence ID" value="SFP45652.1"/>
    <property type="molecule type" value="Genomic_DNA"/>
</dbReference>